<dbReference type="GO" id="GO:0005737">
    <property type="term" value="C:cytoplasm"/>
    <property type="evidence" value="ECO:0007669"/>
    <property type="project" value="UniProtKB-SubCell"/>
</dbReference>
<dbReference type="GO" id="GO:0051879">
    <property type="term" value="F:Hsp90 protein binding"/>
    <property type="evidence" value="ECO:0007669"/>
    <property type="project" value="TreeGrafter"/>
</dbReference>
<dbReference type="Gene3D" id="1.25.40.10">
    <property type="entry name" value="Tetratricopeptide repeat domain"/>
    <property type="match status" value="1"/>
</dbReference>
<feature type="compositionally biased region" description="Basic and acidic residues" evidence="6">
    <location>
        <begin position="151"/>
        <end position="161"/>
    </location>
</feature>
<dbReference type="Pfam" id="PF13181">
    <property type="entry name" value="TPR_8"/>
    <property type="match status" value="1"/>
</dbReference>
<dbReference type="FunFam" id="1.25.40.10:FF:000020">
    <property type="entry name" value="Stress-induced phosphoprotein 1"/>
    <property type="match status" value="1"/>
</dbReference>
<gene>
    <name evidence="7" type="ORF">DTER00134_LOCUS1684</name>
</gene>
<dbReference type="SUPFAM" id="SSF48452">
    <property type="entry name" value="TPR-like"/>
    <property type="match status" value="1"/>
</dbReference>
<reference evidence="7" key="1">
    <citation type="submission" date="2021-01" db="EMBL/GenBank/DDBJ databases">
        <authorList>
            <person name="Corre E."/>
            <person name="Pelletier E."/>
            <person name="Niang G."/>
            <person name="Scheremetjew M."/>
            <person name="Finn R."/>
            <person name="Kale V."/>
            <person name="Holt S."/>
            <person name="Cochrane G."/>
            <person name="Meng A."/>
            <person name="Brown T."/>
            <person name="Cohen L."/>
        </authorList>
    </citation>
    <scope>NUCLEOTIDE SEQUENCE</scope>
    <source>
        <strain evidence="7">CCMP1320</strain>
    </source>
</reference>
<evidence type="ECO:0000256" key="5">
    <source>
        <dbReference type="PROSITE-ProRule" id="PRU00339"/>
    </source>
</evidence>
<feature type="compositionally biased region" description="Low complexity" evidence="6">
    <location>
        <begin position="162"/>
        <end position="187"/>
    </location>
</feature>
<keyword evidence="4 5" id="KW-0802">TPR repeat</keyword>
<evidence type="ECO:0000256" key="6">
    <source>
        <dbReference type="SAM" id="MobiDB-lite"/>
    </source>
</evidence>
<protein>
    <submittedName>
        <fullName evidence="7">Uncharacterized protein</fullName>
    </submittedName>
</protein>
<keyword evidence="3" id="KW-0677">Repeat</keyword>
<feature type="repeat" description="TPR" evidence="5">
    <location>
        <begin position="73"/>
        <end position="106"/>
    </location>
</feature>
<feature type="repeat" description="TPR" evidence="5">
    <location>
        <begin position="5"/>
        <end position="38"/>
    </location>
</feature>
<dbReference type="PANTHER" id="PTHR22904">
    <property type="entry name" value="TPR REPEAT CONTAINING PROTEIN"/>
    <property type="match status" value="1"/>
</dbReference>
<accession>A0A7S3QLL4</accession>
<dbReference type="SMART" id="SM00028">
    <property type="entry name" value="TPR"/>
    <property type="match status" value="3"/>
</dbReference>
<comment type="subcellular location">
    <subcellularLocation>
        <location evidence="1">Cytoplasm</location>
    </subcellularLocation>
</comment>
<evidence type="ECO:0000256" key="3">
    <source>
        <dbReference type="ARBA" id="ARBA00022737"/>
    </source>
</evidence>
<evidence type="ECO:0000256" key="4">
    <source>
        <dbReference type="ARBA" id="ARBA00022803"/>
    </source>
</evidence>
<name>A0A7S3QLL4_DUNTE</name>
<evidence type="ECO:0000256" key="1">
    <source>
        <dbReference type="ARBA" id="ARBA00004496"/>
    </source>
</evidence>
<dbReference type="PANTHER" id="PTHR22904:SF523">
    <property type="entry name" value="STRESS-INDUCED-PHOSPHOPROTEIN 1"/>
    <property type="match status" value="1"/>
</dbReference>
<dbReference type="AlphaFoldDB" id="A0A7S3QLL4"/>
<dbReference type="PROSITE" id="PS50005">
    <property type="entry name" value="TPR"/>
    <property type="match status" value="2"/>
</dbReference>
<dbReference type="InterPro" id="IPR019734">
    <property type="entry name" value="TPR_rpt"/>
</dbReference>
<dbReference type="EMBL" id="HBIP01003691">
    <property type="protein sequence ID" value="CAE0486645.1"/>
    <property type="molecule type" value="Transcribed_RNA"/>
</dbReference>
<dbReference type="InterPro" id="IPR011990">
    <property type="entry name" value="TPR-like_helical_dom_sf"/>
</dbReference>
<evidence type="ECO:0000313" key="7">
    <source>
        <dbReference type="EMBL" id="CAE0486645.1"/>
    </source>
</evidence>
<keyword evidence="2" id="KW-0963">Cytoplasm</keyword>
<sequence length="203" mass="21779">MSEEVERYKDEGNKLFAAKEWLKAASKYTQAIKIDPNNAVLYSNRSAALLKLLKVTKAIEDADTCIKLKPDWEKGYFRKGAILEEQDKLGEAMEVYQVALKLVPESKELSQKIHTLRNQINKKAKSAKLSAAVDPAGSKDVAKSATGGKDTNSKDTSKGSKEGQPSSSSVKSSSAKGSGCKDAGSKSSGREGDAGAPKQPQAR</sequence>
<organism evidence="7">
    <name type="scientific">Dunaliella tertiolecta</name>
    <name type="common">Green alga</name>
    <dbReference type="NCBI Taxonomy" id="3047"/>
    <lineage>
        <taxon>Eukaryota</taxon>
        <taxon>Viridiplantae</taxon>
        <taxon>Chlorophyta</taxon>
        <taxon>core chlorophytes</taxon>
        <taxon>Chlorophyceae</taxon>
        <taxon>CS clade</taxon>
        <taxon>Chlamydomonadales</taxon>
        <taxon>Dunaliellaceae</taxon>
        <taxon>Dunaliella</taxon>
    </lineage>
</organism>
<feature type="region of interest" description="Disordered" evidence="6">
    <location>
        <begin position="124"/>
        <end position="203"/>
    </location>
</feature>
<proteinExistence type="predicted"/>
<evidence type="ECO:0000256" key="2">
    <source>
        <dbReference type="ARBA" id="ARBA00022490"/>
    </source>
</evidence>